<evidence type="ECO:0000259" key="6">
    <source>
        <dbReference type="Pfam" id="PF07976"/>
    </source>
</evidence>
<dbReference type="InterPro" id="IPR012941">
    <property type="entry name" value="Phe_hydrox_C_dim_dom"/>
</dbReference>
<dbReference type="SUPFAM" id="SSF51905">
    <property type="entry name" value="FAD/NAD(P)-binding domain"/>
    <property type="match status" value="1"/>
</dbReference>
<accession>A0A8H7CG51</accession>
<dbReference type="Gene3D" id="3.50.50.60">
    <property type="entry name" value="FAD/NAD(P)-binding domain"/>
    <property type="match status" value="1"/>
</dbReference>
<evidence type="ECO:0000256" key="4">
    <source>
        <dbReference type="ARBA" id="ARBA00023002"/>
    </source>
</evidence>
<keyword evidence="2" id="KW-0285">Flavoprotein</keyword>
<dbReference type="SUPFAM" id="SSF54373">
    <property type="entry name" value="FAD-linked reductases, C-terminal domain"/>
    <property type="match status" value="1"/>
</dbReference>
<feature type="domain" description="Phenol hydroxylase-like C-terminal dimerisation" evidence="6">
    <location>
        <begin position="418"/>
        <end position="650"/>
    </location>
</feature>
<dbReference type="InterPro" id="IPR050641">
    <property type="entry name" value="RIFMO-like"/>
</dbReference>
<comment type="similarity">
    <text evidence="1">Belongs to the PheA/TfdB FAD monooxygenase family.</text>
</comment>
<evidence type="ECO:0000313" key="8">
    <source>
        <dbReference type="Proteomes" id="UP000620124"/>
    </source>
</evidence>
<dbReference type="InterPro" id="IPR038220">
    <property type="entry name" value="PHOX_C_sf"/>
</dbReference>
<dbReference type="GO" id="GO:0016709">
    <property type="term" value="F:oxidoreductase activity, acting on paired donors, with incorporation or reduction of molecular oxygen, NAD(P)H as one donor, and incorporation of one atom of oxygen"/>
    <property type="evidence" value="ECO:0007669"/>
    <property type="project" value="UniProtKB-ARBA"/>
</dbReference>
<dbReference type="InterPro" id="IPR036249">
    <property type="entry name" value="Thioredoxin-like_sf"/>
</dbReference>
<keyword evidence="7" id="KW-0503">Monooxygenase</keyword>
<dbReference type="PANTHER" id="PTHR43004">
    <property type="entry name" value="TRK SYSTEM POTASSIUM UPTAKE PROTEIN"/>
    <property type="match status" value="1"/>
</dbReference>
<evidence type="ECO:0000313" key="7">
    <source>
        <dbReference type="EMBL" id="KAF7336115.1"/>
    </source>
</evidence>
<proteinExistence type="inferred from homology"/>
<keyword evidence="8" id="KW-1185">Reference proteome</keyword>
<dbReference type="PANTHER" id="PTHR43004:SF4">
    <property type="entry name" value="FAD-BINDING DOMAIN-CONTAINING PROTEIN"/>
    <property type="match status" value="1"/>
</dbReference>
<dbReference type="Gene3D" id="3.30.9.10">
    <property type="entry name" value="D-Amino Acid Oxidase, subunit A, domain 2"/>
    <property type="match status" value="1"/>
</dbReference>
<dbReference type="Gene3D" id="3.40.30.20">
    <property type="match status" value="1"/>
</dbReference>
<evidence type="ECO:0000256" key="1">
    <source>
        <dbReference type="ARBA" id="ARBA00007801"/>
    </source>
</evidence>
<dbReference type="AlphaFoldDB" id="A0A8H7CG51"/>
<dbReference type="PRINTS" id="PR00420">
    <property type="entry name" value="RNGMNOXGNASE"/>
</dbReference>
<dbReference type="InterPro" id="IPR002938">
    <property type="entry name" value="FAD-bd"/>
</dbReference>
<dbReference type="SUPFAM" id="SSF52833">
    <property type="entry name" value="Thioredoxin-like"/>
    <property type="match status" value="1"/>
</dbReference>
<comment type="caution">
    <text evidence="7">The sequence shown here is derived from an EMBL/GenBank/DDBJ whole genome shotgun (WGS) entry which is preliminary data.</text>
</comment>
<reference evidence="7" key="1">
    <citation type="submission" date="2020-05" db="EMBL/GenBank/DDBJ databases">
        <title>Mycena genomes resolve the evolution of fungal bioluminescence.</title>
        <authorList>
            <person name="Tsai I.J."/>
        </authorList>
    </citation>
    <scope>NUCLEOTIDE SEQUENCE</scope>
    <source>
        <strain evidence="7">CCC161011</strain>
    </source>
</reference>
<dbReference type="Pfam" id="PF07976">
    <property type="entry name" value="Phe_hydrox_dim"/>
    <property type="match status" value="1"/>
</dbReference>
<dbReference type="Pfam" id="PF01494">
    <property type="entry name" value="FAD_binding_3"/>
    <property type="match status" value="1"/>
</dbReference>
<name>A0A8H7CG51_9AGAR</name>
<sequence>MTPSMQNSSNFRTEFGTPDTVHPVLIAGAGPAGSLFALCLAKLGVRPLIVDSNHFTDHEWGRGDALLCRTVEVLRSLGMDEAIIANGRPVPERAYWDMTANPPACKTLSDFFPAELDVEDLYALTIRQGLVEKILTDAVTATCGATVLRPWTLVDVRLDEEHPERNPVIVTLKSQYGEHKNIKARYVVGCDGGRSTVRQALHKYGLRLEGDAHDSVWSAIDVLGFETDFPDIQKVTVVASAHGTIMLIPREEIHGRNCLRIYCELDRGGNPTLQDVIVTIHRVFRPYKFSWDEINWFTIYRVAQRVASSFDVKERIFLVGDSAHLHSPKGALGMNTSLIDAHNLAIKIALVETGVARSLVLSTYTLERRQVATQLMQMDAQLIRLHAEHGKSENPEDIKKLDSFNRDHAAFQAGTNITYAPNHMVDDVARVPSPMLNLVGGEGLIVGRRLLPASVRRYSDGWTCKILNAAPCDGRFTIFVCFGRLTSAKAEQLATLREAVFRQDGIWTRLEKRSPFGASSVLRVVGITTTSHLSFEGAALSQGTYLGLRPPGAGKPSLFEISSLYCDDVPCLSPYVNHASSPTRTSAGDLLSVKAAEGILLHPLHQKWDIDIESGGIVVVRPDGHVGVLTRGTDEAAWMKMERYFAQFLML</sequence>
<gene>
    <name evidence="7" type="ORF">MVEN_02158500</name>
</gene>
<keyword evidence="3" id="KW-0274">FAD</keyword>
<feature type="domain" description="FAD-binding" evidence="5">
    <location>
        <begin position="23"/>
        <end position="377"/>
    </location>
</feature>
<dbReference type="Proteomes" id="UP000620124">
    <property type="component" value="Unassembled WGS sequence"/>
</dbReference>
<dbReference type="OrthoDB" id="10016252at2759"/>
<dbReference type="EMBL" id="JACAZI010000023">
    <property type="protein sequence ID" value="KAF7336115.1"/>
    <property type="molecule type" value="Genomic_DNA"/>
</dbReference>
<evidence type="ECO:0000256" key="2">
    <source>
        <dbReference type="ARBA" id="ARBA00022630"/>
    </source>
</evidence>
<evidence type="ECO:0000259" key="5">
    <source>
        <dbReference type="Pfam" id="PF01494"/>
    </source>
</evidence>
<organism evidence="7 8">
    <name type="scientific">Mycena venus</name>
    <dbReference type="NCBI Taxonomy" id="2733690"/>
    <lineage>
        <taxon>Eukaryota</taxon>
        <taxon>Fungi</taxon>
        <taxon>Dikarya</taxon>
        <taxon>Basidiomycota</taxon>
        <taxon>Agaricomycotina</taxon>
        <taxon>Agaricomycetes</taxon>
        <taxon>Agaricomycetidae</taxon>
        <taxon>Agaricales</taxon>
        <taxon>Marasmiineae</taxon>
        <taxon>Mycenaceae</taxon>
        <taxon>Mycena</taxon>
    </lineage>
</organism>
<dbReference type="GO" id="GO:0071949">
    <property type="term" value="F:FAD binding"/>
    <property type="evidence" value="ECO:0007669"/>
    <property type="project" value="InterPro"/>
</dbReference>
<keyword evidence="4" id="KW-0560">Oxidoreductase</keyword>
<evidence type="ECO:0000256" key="3">
    <source>
        <dbReference type="ARBA" id="ARBA00022827"/>
    </source>
</evidence>
<protein>
    <submittedName>
        <fullName evidence="7">Phenol 2-monooxygenase</fullName>
    </submittedName>
</protein>
<dbReference type="InterPro" id="IPR036188">
    <property type="entry name" value="FAD/NAD-bd_sf"/>
</dbReference>